<evidence type="ECO:0000256" key="6">
    <source>
        <dbReference type="SAM" id="SignalP"/>
    </source>
</evidence>
<dbReference type="EC" id="3.2.1.52" evidence="3"/>
<reference evidence="8 9" key="1">
    <citation type="journal article" date="2014" name="Int. J. Syst. Evol. Microbiol.">
        <title>Complete genome sequence of Corynebacterium casei LMG S-19264T (=DSM 44701T), isolated from a smear-ripened cheese.</title>
        <authorList>
            <consortium name="US DOE Joint Genome Institute (JGI-PGF)"/>
            <person name="Walter F."/>
            <person name="Albersmeier A."/>
            <person name="Kalinowski J."/>
            <person name="Ruckert C."/>
        </authorList>
    </citation>
    <scope>NUCLEOTIDE SEQUENCE [LARGE SCALE GENOMIC DNA]</scope>
    <source>
        <strain evidence="8 9">CGMCC 1.15896</strain>
    </source>
</reference>
<evidence type="ECO:0000256" key="1">
    <source>
        <dbReference type="ARBA" id="ARBA00001231"/>
    </source>
</evidence>
<keyword evidence="5" id="KW-0326">Glycosidase</keyword>
<evidence type="ECO:0000256" key="5">
    <source>
        <dbReference type="ARBA" id="ARBA00023295"/>
    </source>
</evidence>
<dbReference type="RefSeq" id="WP_127073871.1">
    <property type="nucleotide sequence ID" value="NZ_BMKB01000002.1"/>
</dbReference>
<feature type="domain" description="Glycoside hydrolase family 3 N-terminal" evidence="7">
    <location>
        <begin position="31"/>
        <end position="358"/>
    </location>
</feature>
<keyword evidence="9" id="KW-1185">Reference proteome</keyword>
<evidence type="ECO:0000256" key="4">
    <source>
        <dbReference type="ARBA" id="ARBA00022801"/>
    </source>
</evidence>
<dbReference type="Gene3D" id="3.20.20.300">
    <property type="entry name" value="Glycoside hydrolase, family 3, N-terminal domain"/>
    <property type="match status" value="1"/>
</dbReference>
<dbReference type="PANTHER" id="PTHR30480:SF13">
    <property type="entry name" value="BETA-HEXOSAMINIDASE"/>
    <property type="match status" value="1"/>
</dbReference>
<dbReference type="InterPro" id="IPR036962">
    <property type="entry name" value="Glyco_hydro_3_N_sf"/>
</dbReference>
<evidence type="ECO:0000313" key="8">
    <source>
        <dbReference type="EMBL" id="GGA47403.1"/>
    </source>
</evidence>
<evidence type="ECO:0000259" key="7">
    <source>
        <dbReference type="Pfam" id="PF00933"/>
    </source>
</evidence>
<dbReference type="PANTHER" id="PTHR30480">
    <property type="entry name" value="BETA-HEXOSAMINIDASE-RELATED"/>
    <property type="match status" value="1"/>
</dbReference>
<dbReference type="GO" id="GO:0005975">
    <property type="term" value="P:carbohydrate metabolic process"/>
    <property type="evidence" value="ECO:0007669"/>
    <property type="project" value="InterPro"/>
</dbReference>
<proteinExistence type="inferred from homology"/>
<evidence type="ECO:0000256" key="2">
    <source>
        <dbReference type="ARBA" id="ARBA00005336"/>
    </source>
</evidence>
<sequence length="367" mass="39523">MYRLIASSIVAVCLSLANAGSVLSQSLETMAGQMILMGFQGASTSDANFRAVRDQVAAGRIGGVMFLRTNISSLSDVRAMNGALRAARPWLAPLIALDQEGGQIRRLTAEVGFEEIASAEAIGRTDPDTAFAIYGDLARRLAALGFNVNFGPVVDLNINPDNPIIARYERAFGVEAQAVAAFGTAFVEAHRQAGVLTALKHFPGHGSSTGDTHEGFVDVTDDWQDVELEPYRLMLAAGEVDMVMVAHIFHEDYAGNGAVQLPASLSPDWIEGVLRGQLGFDGVVISDDMQMGAVRAHFDLRETIVRAVMAGNDILLFSNTADFDPDLGNQIHAILVEEGRADPNFAARIAQSYERIARLKRQLPPVR</sequence>
<accession>A0A916VWP8</accession>
<name>A0A916VWP8_9HYPH</name>
<evidence type="ECO:0000313" key="9">
    <source>
        <dbReference type="Proteomes" id="UP000596977"/>
    </source>
</evidence>
<gene>
    <name evidence="8" type="ORF">GCM10011499_16510</name>
</gene>
<dbReference type="Proteomes" id="UP000596977">
    <property type="component" value="Unassembled WGS sequence"/>
</dbReference>
<dbReference type="InterPro" id="IPR017853">
    <property type="entry name" value="GH"/>
</dbReference>
<organism evidence="8 9">
    <name type="scientific">Pelagibacterium lentulum</name>
    <dbReference type="NCBI Taxonomy" id="2029865"/>
    <lineage>
        <taxon>Bacteria</taxon>
        <taxon>Pseudomonadati</taxon>
        <taxon>Pseudomonadota</taxon>
        <taxon>Alphaproteobacteria</taxon>
        <taxon>Hyphomicrobiales</taxon>
        <taxon>Devosiaceae</taxon>
        <taxon>Pelagibacterium</taxon>
    </lineage>
</organism>
<keyword evidence="4" id="KW-0378">Hydrolase</keyword>
<dbReference type="InterPro" id="IPR050226">
    <property type="entry name" value="NagZ_Beta-hexosaminidase"/>
</dbReference>
<dbReference type="Pfam" id="PF00933">
    <property type="entry name" value="Glyco_hydro_3"/>
    <property type="match status" value="1"/>
</dbReference>
<comment type="catalytic activity">
    <reaction evidence="1">
        <text>Hydrolysis of terminal non-reducing N-acetyl-D-hexosamine residues in N-acetyl-beta-D-hexosaminides.</text>
        <dbReference type="EC" id="3.2.1.52"/>
    </reaction>
</comment>
<dbReference type="SUPFAM" id="SSF51445">
    <property type="entry name" value="(Trans)glycosidases"/>
    <property type="match status" value="1"/>
</dbReference>
<dbReference type="InterPro" id="IPR001764">
    <property type="entry name" value="Glyco_hydro_3_N"/>
</dbReference>
<keyword evidence="6" id="KW-0732">Signal</keyword>
<feature type="signal peptide" evidence="6">
    <location>
        <begin position="1"/>
        <end position="19"/>
    </location>
</feature>
<protein>
    <recommendedName>
        <fullName evidence="3">beta-N-acetylhexosaminidase</fullName>
        <ecNumber evidence="3">3.2.1.52</ecNumber>
    </recommendedName>
</protein>
<evidence type="ECO:0000256" key="3">
    <source>
        <dbReference type="ARBA" id="ARBA00012663"/>
    </source>
</evidence>
<comment type="similarity">
    <text evidence="2">Belongs to the glycosyl hydrolase 3 family.</text>
</comment>
<feature type="chain" id="PRO_5036812413" description="beta-N-acetylhexosaminidase" evidence="6">
    <location>
        <begin position="20"/>
        <end position="367"/>
    </location>
</feature>
<dbReference type="EMBL" id="BMKB01000002">
    <property type="protein sequence ID" value="GGA47403.1"/>
    <property type="molecule type" value="Genomic_DNA"/>
</dbReference>
<comment type="caution">
    <text evidence="8">The sequence shown here is derived from an EMBL/GenBank/DDBJ whole genome shotgun (WGS) entry which is preliminary data.</text>
</comment>
<dbReference type="AlphaFoldDB" id="A0A916VWP8"/>
<dbReference type="OrthoDB" id="9786661at2"/>
<dbReference type="GO" id="GO:0009254">
    <property type="term" value="P:peptidoglycan turnover"/>
    <property type="evidence" value="ECO:0007669"/>
    <property type="project" value="TreeGrafter"/>
</dbReference>
<dbReference type="GO" id="GO:0004563">
    <property type="term" value="F:beta-N-acetylhexosaminidase activity"/>
    <property type="evidence" value="ECO:0007669"/>
    <property type="project" value="UniProtKB-EC"/>
</dbReference>